<reference evidence="8 9" key="1">
    <citation type="submission" date="2020-05" db="EMBL/GenBank/DDBJ databases">
        <title>Draft genome of xy-202 and genomic insight in genome of the genus Peptostreptococcus.</title>
        <authorList>
            <person name="Zhang Z."/>
        </authorList>
    </citation>
    <scope>NUCLEOTIDE SEQUENCE [LARGE SCALE GENOMIC DNA]</scope>
    <source>
        <strain evidence="8 9">DSM 27025</strain>
    </source>
</reference>
<evidence type="ECO:0000313" key="8">
    <source>
        <dbReference type="EMBL" id="MBC2576468.1"/>
    </source>
</evidence>
<evidence type="ECO:0000256" key="3">
    <source>
        <dbReference type="ARBA" id="ARBA00022475"/>
    </source>
</evidence>
<dbReference type="InterPro" id="IPR003370">
    <property type="entry name" value="Chromate_transpt"/>
</dbReference>
<evidence type="ECO:0000256" key="5">
    <source>
        <dbReference type="ARBA" id="ARBA00022989"/>
    </source>
</evidence>
<dbReference type="InterPro" id="IPR052518">
    <property type="entry name" value="CHR_Transporter"/>
</dbReference>
<comment type="similarity">
    <text evidence="2">Belongs to the chromate ion transporter (CHR) (TC 2.A.51) family.</text>
</comment>
<evidence type="ECO:0000256" key="2">
    <source>
        <dbReference type="ARBA" id="ARBA00005262"/>
    </source>
</evidence>
<evidence type="ECO:0000256" key="6">
    <source>
        <dbReference type="ARBA" id="ARBA00023136"/>
    </source>
</evidence>
<evidence type="ECO:0000313" key="9">
    <source>
        <dbReference type="Proteomes" id="UP000713904"/>
    </source>
</evidence>
<evidence type="ECO:0000256" key="7">
    <source>
        <dbReference type="SAM" id="Phobius"/>
    </source>
</evidence>
<keyword evidence="3" id="KW-1003">Cell membrane</keyword>
<feature type="transmembrane region" description="Helical" evidence="7">
    <location>
        <begin position="75"/>
        <end position="97"/>
    </location>
</feature>
<comment type="subcellular location">
    <subcellularLocation>
        <location evidence="1">Cell membrane</location>
        <topology evidence="1">Multi-pass membrane protein</topology>
    </subcellularLocation>
</comment>
<accession>A0ABR6TMU9</accession>
<keyword evidence="9" id="KW-1185">Reference proteome</keyword>
<feature type="transmembrane region" description="Helical" evidence="7">
    <location>
        <begin position="118"/>
        <end position="137"/>
    </location>
</feature>
<dbReference type="PANTHER" id="PTHR43663:SF1">
    <property type="entry name" value="CHROMATE TRANSPORTER"/>
    <property type="match status" value="1"/>
</dbReference>
<comment type="caution">
    <text evidence="8">The sequence shown here is derived from an EMBL/GenBank/DDBJ whole genome shotgun (WGS) entry which is preliminary data.</text>
</comment>
<keyword evidence="6 7" id="KW-0472">Membrane</keyword>
<dbReference type="RefSeq" id="WP_185624491.1">
    <property type="nucleotide sequence ID" value="NZ_JABGBW010000006.1"/>
</dbReference>
<evidence type="ECO:0000256" key="1">
    <source>
        <dbReference type="ARBA" id="ARBA00004651"/>
    </source>
</evidence>
<feature type="transmembrane region" description="Helical" evidence="7">
    <location>
        <begin position="6"/>
        <end position="29"/>
    </location>
</feature>
<sequence length="183" mass="19888">MLNNYFLLYTTFLKIGSFAFGGGYAVLPLIHRYVVIERNWLTMDQLSDLVSLSQITPGPIGINSATFIGVKTAGLLGGIVATIAEITPCCILMLILGHFLFKGKKIKFMDYILKGLKPAITGLILIAAINMFSSSVYSSKNQLNIIGIVGFIIGIMCTFYKKIDIVKIIGISSIAGILLSFIL</sequence>
<protein>
    <submittedName>
        <fullName evidence="8">Chromate transporter</fullName>
    </submittedName>
</protein>
<keyword evidence="4 7" id="KW-0812">Transmembrane</keyword>
<dbReference type="Pfam" id="PF02417">
    <property type="entry name" value="Chromate_transp"/>
    <property type="match status" value="1"/>
</dbReference>
<name>A0ABR6TMU9_9FIRM</name>
<keyword evidence="5 7" id="KW-1133">Transmembrane helix</keyword>
<proteinExistence type="inferred from homology"/>
<organism evidence="8 9">
    <name type="scientific">Peptostreptococcus canis</name>
    <dbReference type="NCBI Taxonomy" id="1159213"/>
    <lineage>
        <taxon>Bacteria</taxon>
        <taxon>Bacillati</taxon>
        <taxon>Bacillota</taxon>
        <taxon>Clostridia</taxon>
        <taxon>Peptostreptococcales</taxon>
        <taxon>Peptostreptococcaceae</taxon>
        <taxon>Peptostreptococcus</taxon>
    </lineage>
</organism>
<dbReference type="PANTHER" id="PTHR43663">
    <property type="entry name" value="CHROMATE TRANSPORT PROTEIN-RELATED"/>
    <property type="match status" value="1"/>
</dbReference>
<evidence type="ECO:0000256" key="4">
    <source>
        <dbReference type="ARBA" id="ARBA00022692"/>
    </source>
</evidence>
<dbReference type="Proteomes" id="UP000713904">
    <property type="component" value="Unassembled WGS sequence"/>
</dbReference>
<feature type="transmembrane region" description="Helical" evidence="7">
    <location>
        <begin position="143"/>
        <end position="160"/>
    </location>
</feature>
<feature type="transmembrane region" description="Helical" evidence="7">
    <location>
        <begin position="165"/>
        <end position="182"/>
    </location>
</feature>
<gene>
    <name evidence="8" type="ORF">HLB29_07185</name>
</gene>
<dbReference type="EMBL" id="JABGBW010000006">
    <property type="protein sequence ID" value="MBC2576468.1"/>
    <property type="molecule type" value="Genomic_DNA"/>
</dbReference>